<dbReference type="PANTHER" id="PTHR35330:SF1">
    <property type="entry name" value="SIROHEME BIOSYNTHESIS PROTEIN MET8"/>
    <property type="match status" value="1"/>
</dbReference>
<dbReference type="InterPro" id="IPR036291">
    <property type="entry name" value="NAD(P)-bd_dom_sf"/>
</dbReference>
<dbReference type="PANTHER" id="PTHR35330">
    <property type="entry name" value="SIROHEME BIOSYNTHESIS PROTEIN MET8"/>
    <property type="match status" value="1"/>
</dbReference>
<dbReference type="InterPro" id="IPR006367">
    <property type="entry name" value="Sirohaem_synthase_N"/>
</dbReference>
<dbReference type="InterPro" id="IPR037115">
    <property type="entry name" value="Sirohaem_synt_dimer_dom_sf"/>
</dbReference>
<dbReference type="SUPFAM" id="SSF53790">
    <property type="entry name" value="Tetrapyrrole methylase"/>
    <property type="match status" value="1"/>
</dbReference>
<evidence type="ECO:0000313" key="11">
    <source>
        <dbReference type="EMBL" id="ASJ25950.1"/>
    </source>
</evidence>
<dbReference type="GO" id="GO:0008168">
    <property type="term" value="F:methyltransferase activity"/>
    <property type="evidence" value="ECO:0007669"/>
    <property type="project" value="InterPro"/>
</dbReference>
<dbReference type="Pfam" id="PF10414">
    <property type="entry name" value="CysG_dimeriser"/>
    <property type="match status" value="1"/>
</dbReference>
<dbReference type="Gene3D" id="3.40.1010.10">
    <property type="entry name" value="Cobalt-precorrin-4 Transmethylase, Domain 1"/>
    <property type="match status" value="1"/>
</dbReference>
<dbReference type="InterPro" id="IPR014777">
    <property type="entry name" value="4pyrrole_Mease_sub1"/>
</dbReference>
<dbReference type="GO" id="GO:0043115">
    <property type="term" value="F:precorrin-2 dehydrogenase activity"/>
    <property type="evidence" value="ECO:0007669"/>
    <property type="project" value="UniProtKB-EC"/>
</dbReference>
<dbReference type="EC" id="1.3.1.76" evidence="2"/>
<dbReference type="GO" id="GO:0019354">
    <property type="term" value="P:siroheme biosynthetic process"/>
    <property type="evidence" value="ECO:0007669"/>
    <property type="project" value="UniProtKB-UniPathway"/>
</dbReference>
<dbReference type="RefSeq" id="WP_161493567.1">
    <property type="nucleotide sequence ID" value="NZ_CP022115.1"/>
</dbReference>
<dbReference type="SUPFAM" id="SSF51735">
    <property type="entry name" value="NAD(P)-binding Rossmann-fold domains"/>
    <property type="match status" value="1"/>
</dbReference>
<evidence type="ECO:0000256" key="5">
    <source>
        <dbReference type="ARBA" id="ARBA00023239"/>
    </source>
</evidence>
<evidence type="ECO:0000259" key="10">
    <source>
        <dbReference type="Pfam" id="PF14824"/>
    </source>
</evidence>
<dbReference type="AlphaFoldDB" id="A0A248LMD3"/>
<dbReference type="NCBIfam" id="TIGR01470">
    <property type="entry name" value="cysG_Nterm"/>
    <property type="match status" value="1"/>
</dbReference>
<keyword evidence="4" id="KW-0520">NAD</keyword>
<evidence type="ECO:0000256" key="6">
    <source>
        <dbReference type="ARBA" id="ARBA00023244"/>
    </source>
</evidence>
<proteinExistence type="predicted"/>
<name>A0A248LMD3_9NEIS</name>
<feature type="domain" description="Sirohaem synthase dimerisation" evidence="9">
    <location>
        <begin position="152"/>
        <end position="209"/>
    </location>
</feature>
<protein>
    <recommendedName>
        <fullName evidence="2">precorrin-2 dehydrogenase</fullName>
        <ecNumber evidence="2">1.3.1.76</ecNumber>
    </recommendedName>
</protein>
<dbReference type="Gene3D" id="3.40.50.720">
    <property type="entry name" value="NAD(P)-binding Rossmann-like Domain"/>
    <property type="match status" value="1"/>
</dbReference>
<evidence type="ECO:0000256" key="7">
    <source>
        <dbReference type="ARBA" id="ARBA00023268"/>
    </source>
</evidence>
<comment type="catalytic activity">
    <reaction evidence="8">
        <text>precorrin-2 + NAD(+) = sirohydrochlorin + NADH + 2 H(+)</text>
        <dbReference type="Rhea" id="RHEA:15613"/>
        <dbReference type="ChEBI" id="CHEBI:15378"/>
        <dbReference type="ChEBI" id="CHEBI:57540"/>
        <dbReference type="ChEBI" id="CHEBI:57945"/>
        <dbReference type="ChEBI" id="CHEBI:58351"/>
        <dbReference type="ChEBI" id="CHEBI:58827"/>
        <dbReference type="EC" id="1.3.1.76"/>
    </reaction>
</comment>
<evidence type="ECO:0000256" key="1">
    <source>
        <dbReference type="ARBA" id="ARBA00005010"/>
    </source>
</evidence>
<dbReference type="Gene3D" id="1.10.8.210">
    <property type="entry name" value="Sirohaem synthase, dimerisation domain"/>
    <property type="match status" value="1"/>
</dbReference>
<dbReference type="SUPFAM" id="SSF75615">
    <property type="entry name" value="Siroheme synthase middle domains-like"/>
    <property type="match status" value="1"/>
</dbReference>
<dbReference type="Proteomes" id="UP000197424">
    <property type="component" value="Chromosome"/>
</dbReference>
<keyword evidence="5" id="KW-0456">Lyase</keyword>
<evidence type="ECO:0000256" key="4">
    <source>
        <dbReference type="ARBA" id="ARBA00023027"/>
    </source>
</evidence>
<evidence type="ECO:0000313" key="12">
    <source>
        <dbReference type="Proteomes" id="UP000197424"/>
    </source>
</evidence>
<feature type="domain" description="Siroheme synthase central" evidence="10">
    <location>
        <begin position="121"/>
        <end position="146"/>
    </location>
</feature>
<dbReference type="Pfam" id="PF13241">
    <property type="entry name" value="NAD_binding_7"/>
    <property type="match status" value="1"/>
</dbReference>
<gene>
    <name evidence="11" type="primary">cobA2</name>
    <name evidence="11" type="ORF">LHGZ1_3119</name>
</gene>
<evidence type="ECO:0000256" key="8">
    <source>
        <dbReference type="ARBA" id="ARBA00047561"/>
    </source>
</evidence>
<dbReference type="EMBL" id="CP022115">
    <property type="protein sequence ID" value="ASJ25950.1"/>
    <property type="molecule type" value="Genomic_DNA"/>
</dbReference>
<dbReference type="UniPathway" id="UPA00262">
    <property type="reaction ID" value="UER00222"/>
</dbReference>
<accession>A0A248LMD3</accession>
<keyword evidence="3" id="KW-0560">Oxidoreductase</keyword>
<comment type="pathway">
    <text evidence="1">Porphyrin-containing compound metabolism; siroheme biosynthesis; sirohydrochlorin from precorrin-2: step 1/1.</text>
</comment>
<dbReference type="Pfam" id="PF14824">
    <property type="entry name" value="Sirohm_synth_M"/>
    <property type="match status" value="1"/>
</dbReference>
<evidence type="ECO:0000256" key="2">
    <source>
        <dbReference type="ARBA" id="ARBA00012400"/>
    </source>
</evidence>
<keyword evidence="7" id="KW-0511">Multifunctional enzyme</keyword>
<keyword evidence="6" id="KW-0627">Porphyrin biosynthesis</keyword>
<dbReference type="GO" id="GO:0004325">
    <property type="term" value="F:ferrochelatase activity"/>
    <property type="evidence" value="ECO:0007669"/>
    <property type="project" value="InterPro"/>
</dbReference>
<dbReference type="InterPro" id="IPR019478">
    <property type="entry name" value="Sirohaem_synthase_dimer_dom"/>
</dbReference>
<dbReference type="InterPro" id="IPR028281">
    <property type="entry name" value="Sirohaem_synthase_central"/>
</dbReference>
<reference evidence="12" key="1">
    <citation type="submission" date="2017-06" db="EMBL/GenBank/DDBJ databases">
        <title>Whole genome sequence of Laribacter hongkongensis LHGZ1.</title>
        <authorList>
            <person name="Chen D."/>
            <person name="Wu H."/>
            <person name="Chen J."/>
        </authorList>
    </citation>
    <scope>NUCLEOTIDE SEQUENCE [LARGE SCALE GENOMIC DNA]</scope>
    <source>
        <strain evidence="12">LHGZ1</strain>
    </source>
</reference>
<sequence>MRYLPLFLDLYGCPVTLIGAGTVALRKARLLTAAGARLTVLAPAACTELAGWAEAGRLTWQAVPFSAEALLATRPRLVIAATSDPAVNAAAADCCRARDIWINVVDAPAFSDAIFPAIVDRSPLMVAVSSGGAAPVLARQVRARLETLLPAGLGRLADAAEALRPAVKQRLTDPEQRRRFWEQALQAPSTADALAGRPEATVADWQQQLAGAGTTAAEGEILIVGCGSGAPDELTLRGLQYLQRAGLLAHPSTIAEPVLALARRDADRLLLDLLRPDDWLPHLAGLARNGQRIALLLPGDGRQGGEWMTYWRNAGLRVSRALGVQAD</sequence>
<dbReference type="Gene3D" id="3.30.160.110">
    <property type="entry name" value="Siroheme synthase, domain 2"/>
    <property type="match status" value="1"/>
</dbReference>
<dbReference type="InterPro" id="IPR028161">
    <property type="entry name" value="Met8-like"/>
</dbReference>
<dbReference type="FunFam" id="3.30.160.110:FF:000001">
    <property type="entry name" value="Siroheme synthase"/>
    <property type="match status" value="1"/>
</dbReference>
<evidence type="ECO:0000256" key="3">
    <source>
        <dbReference type="ARBA" id="ARBA00023002"/>
    </source>
</evidence>
<organism evidence="11 12">
    <name type="scientific">Laribacter hongkongensis</name>
    <dbReference type="NCBI Taxonomy" id="168471"/>
    <lineage>
        <taxon>Bacteria</taxon>
        <taxon>Pseudomonadati</taxon>
        <taxon>Pseudomonadota</taxon>
        <taxon>Betaproteobacteria</taxon>
        <taxon>Neisseriales</taxon>
        <taxon>Aquaspirillaceae</taxon>
        <taxon>Laribacter</taxon>
    </lineage>
</organism>
<evidence type="ECO:0000259" key="9">
    <source>
        <dbReference type="Pfam" id="PF10414"/>
    </source>
</evidence>
<dbReference type="InterPro" id="IPR035996">
    <property type="entry name" value="4pyrrol_Methylase_sf"/>
</dbReference>